<sequence length="101" mass="11725">ISSNYLLNRIISHWWSRALLNHWKGIIPWEDDLTILPYKKKIDILSAQTPEVDGLNQPISESHHNVNNLLCLIFNFFFCSGSFLLKLILLQSLLLLELLPL</sequence>
<evidence type="ECO:0000256" key="1">
    <source>
        <dbReference type="SAM" id="Phobius"/>
    </source>
</evidence>
<protein>
    <submittedName>
        <fullName evidence="2">Uncharacterized protein</fullName>
    </submittedName>
</protein>
<feature type="transmembrane region" description="Helical" evidence="1">
    <location>
        <begin position="69"/>
        <end position="96"/>
    </location>
</feature>
<dbReference type="AlphaFoldDB" id="A0A7J7NIF3"/>
<accession>A0A7J7NIF3</accession>
<proteinExistence type="predicted"/>
<feature type="non-terminal residue" evidence="2">
    <location>
        <position position="1"/>
    </location>
</feature>
<organism evidence="2 3">
    <name type="scientific">Kingdonia uniflora</name>
    <dbReference type="NCBI Taxonomy" id="39325"/>
    <lineage>
        <taxon>Eukaryota</taxon>
        <taxon>Viridiplantae</taxon>
        <taxon>Streptophyta</taxon>
        <taxon>Embryophyta</taxon>
        <taxon>Tracheophyta</taxon>
        <taxon>Spermatophyta</taxon>
        <taxon>Magnoliopsida</taxon>
        <taxon>Ranunculales</taxon>
        <taxon>Circaeasteraceae</taxon>
        <taxon>Kingdonia</taxon>
    </lineage>
</organism>
<evidence type="ECO:0000313" key="2">
    <source>
        <dbReference type="EMBL" id="KAF6166863.1"/>
    </source>
</evidence>
<keyword evidence="3" id="KW-1185">Reference proteome</keyword>
<keyword evidence="1" id="KW-0472">Membrane</keyword>
<gene>
    <name evidence="2" type="ORF">GIB67_026642</name>
</gene>
<keyword evidence="1" id="KW-0812">Transmembrane</keyword>
<evidence type="ECO:0000313" key="3">
    <source>
        <dbReference type="Proteomes" id="UP000541444"/>
    </source>
</evidence>
<reference evidence="2 3" key="1">
    <citation type="journal article" date="2020" name="IScience">
        <title>Genome Sequencing of the Endangered Kingdonia uniflora (Circaeasteraceae, Ranunculales) Reveals Potential Mechanisms of Evolutionary Specialization.</title>
        <authorList>
            <person name="Sun Y."/>
            <person name="Deng T."/>
            <person name="Zhang A."/>
            <person name="Moore M.J."/>
            <person name="Landis J.B."/>
            <person name="Lin N."/>
            <person name="Zhang H."/>
            <person name="Zhang X."/>
            <person name="Huang J."/>
            <person name="Zhang X."/>
            <person name="Sun H."/>
            <person name="Wang H."/>
        </authorList>
    </citation>
    <scope>NUCLEOTIDE SEQUENCE [LARGE SCALE GENOMIC DNA]</scope>
    <source>
        <strain evidence="2">TB1705</strain>
        <tissue evidence="2">Leaf</tissue>
    </source>
</reference>
<keyword evidence="1" id="KW-1133">Transmembrane helix</keyword>
<dbReference type="Proteomes" id="UP000541444">
    <property type="component" value="Unassembled WGS sequence"/>
</dbReference>
<dbReference type="EMBL" id="JACGCM010000773">
    <property type="protein sequence ID" value="KAF6166863.1"/>
    <property type="molecule type" value="Genomic_DNA"/>
</dbReference>
<name>A0A7J7NIF3_9MAGN</name>
<comment type="caution">
    <text evidence="2">The sequence shown here is derived from an EMBL/GenBank/DDBJ whole genome shotgun (WGS) entry which is preliminary data.</text>
</comment>